<dbReference type="SUPFAM" id="SSF63829">
    <property type="entry name" value="Calcium-dependent phosphotriesterase"/>
    <property type="match status" value="1"/>
</dbReference>
<dbReference type="AlphaFoldDB" id="A0A3N2GPC1"/>
<feature type="domain" description="SMP-30/Gluconolactonase/LRE-like region" evidence="1">
    <location>
        <begin position="13"/>
        <end position="284"/>
    </location>
</feature>
<organism evidence="2 3">
    <name type="scientific">Amycolatopsis thermoflava</name>
    <dbReference type="NCBI Taxonomy" id="84480"/>
    <lineage>
        <taxon>Bacteria</taxon>
        <taxon>Bacillati</taxon>
        <taxon>Actinomycetota</taxon>
        <taxon>Actinomycetes</taxon>
        <taxon>Pseudonocardiales</taxon>
        <taxon>Pseudonocardiaceae</taxon>
        <taxon>Amycolatopsis</taxon>
        <taxon>Amycolatopsis methanolica group</taxon>
    </lineage>
</organism>
<keyword evidence="3" id="KW-1185">Reference proteome</keyword>
<evidence type="ECO:0000313" key="2">
    <source>
        <dbReference type="EMBL" id="ROS38478.1"/>
    </source>
</evidence>
<evidence type="ECO:0000259" key="1">
    <source>
        <dbReference type="Pfam" id="PF08450"/>
    </source>
</evidence>
<dbReference type="PANTHER" id="PTHR47572">
    <property type="entry name" value="LIPOPROTEIN-RELATED"/>
    <property type="match status" value="1"/>
</dbReference>
<dbReference type="Pfam" id="PF08450">
    <property type="entry name" value="SGL"/>
    <property type="match status" value="1"/>
</dbReference>
<dbReference type="InterPro" id="IPR011042">
    <property type="entry name" value="6-blade_b-propeller_TolB-like"/>
</dbReference>
<dbReference type="Proteomes" id="UP000274843">
    <property type="component" value="Unassembled WGS sequence"/>
</dbReference>
<dbReference type="RefSeq" id="WP_231960572.1">
    <property type="nucleotide sequence ID" value="NZ_RKHY01000001.1"/>
</dbReference>
<comment type="caution">
    <text evidence="2">The sequence shown here is derived from an EMBL/GenBank/DDBJ whole genome shotgun (WGS) entry which is preliminary data.</text>
</comment>
<dbReference type="InterPro" id="IPR013658">
    <property type="entry name" value="SGL"/>
</dbReference>
<protein>
    <submittedName>
        <fullName evidence="2">Gluconolactonase</fullName>
    </submittedName>
</protein>
<accession>A0A3N2GPC1</accession>
<dbReference type="GeneID" id="301842226"/>
<name>A0A3N2GPC1_9PSEU</name>
<gene>
    <name evidence="2" type="ORF">EDD35_0756</name>
</gene>
<dbReference type="EMBL" id="RKHY01000001">
    <property type="protein sequence ID" value="ROS38478.1"/>
    <property type="molecule type" value="Genomic_DNA"/>
</dbReference>
<evidence type="ECO:0000313" key="3">
    <source>
        <dbReference type="Proteomes" id="UP000274843"/>
    </source>
</evidence>
<reference evidence="2 3" key="1">
    <citation type="submission" date="2018-11" db="EMBL/GenBank/DDBJ databases">
        <title>Sequencing the genomes of 1000 actinobacteria strains.</title>
        <authorList>
            <person name="Klenk H.-P."/>
        </authorList>
    </citation>
    <scope>NUCLEOTIDE SEQUENCE [LARGE SCALE GENOMIC DNA]</scope>
    <source>
        <strain evidence="2 3">DSM 44348</strain>
    </source>
</reference>
<dbReference type="InterPro" id="IPR051262">
    <property type="entry name" value="SMP-30/CGR1_Lactonase"/>
</dbReference>
<dbReference type="PANTHER" id="PTHR47572:SF5">
    <property type="entry name" value="BLR2277 PROTEIN"/>
    <property type="match status" value="1"/>
</dbReference>
<sequence length="315" mass="33375">MTAMKLLAEGLSFPEGPVVAPDGSVLVVEIRGKTVTRVFPDGRVERILDVPGGPNGAAAGPDGRLYLCNNGGFNWARRDGLDLVTGRADDWIGGRIQAADLATGTLETLFTECDGRPLGAPNDLVFDHVGGIYFTDNASTYPRHQDRGGLYYVSPGLDRITEVGFPLGHPNGVALSPDGSRVYVADTLTSAIWYWDVESPGVLAQGPHDGGANFLYRLPNVKTFDSIAVDAEGNIAAATLVEGSVVVVSPRGETVAVHEMPEPDPLTTNVAFGGDDMRTAFVTSGGRGRVYAMEWHCPGLRLNFNEVRLPAAGPA</sequence>
<proteinExistence type="predicted"/>
<dbReference type="Gene3D" id="2.120.10.30">
    <property type="entry name" value="TolB, C-terminal domain"/>
    <property type="match status" value="1"/>
</dbReference>